<dbReference type="PANTHER" id="PTHR33507:SF4">
    <property type="entry name" value="NODULATION COMPETITIVENESS PROTEIN NFED"/>
    <property type="match status" value="1"/>
</dbReference>
<sequence>MTPWLKTAASVLCAAMLATTTAGDVTGGLPRSDGFVARIDLTGAIGPAAAEYVDASLRHAARDGATAVVLQLDTPGGLSDSMRQIIASILASRRPVIGYVAPGGARAASAGTYILYACAIAAMAPGTHLGAATPVSLGGSGTLPSPAASSPGAPSAATDAESNKVINDAVASIRSLAQLNGRNADWAAQSVQGAATLTADEAVQKHVVDLVAADLPTLFARLEGRRVHVDGQEVLLHLSNLPVRSYEPNWRTHLLGLITHPTIAYLLLLAGIYGLVLEAFHPGVVLPGVAGAICLLVGLYALQLMPVNYAGLALMLLGVGLVLAEALVPSVGAIGIGGVVAFVIGSIMLFDAGVPGYAVNLGMIAGIALGGVVVLVILLRLVARTRRVRTFNGDEQMLLATGELTQPLDAAGDGWARIGGEQWRVHGDASMPAGSRIRVVGRDGLLLRITRA</sequence>
<evidence type="ECO:0000256" key="2">
    <source>
        <dbReference type="ARBA" id="ARBA00022692"/>
    </source>
</evidence>
<dbReference type="SUPFAM" id="SSF52096">
    <property type="entry name" value="ClpP/crotonase"/>
    <property type="match status" value="1"/>
</dbReference>
<keyword evidence="3 5" id="KW-1133">Transmembrane helix</keyword>
<dbReference type="InterPro" id="IPR052165">
    <property type="entry name" value="Membrane_assoc_protease"/>
</dbReference>
<feature type="domain" description="NfeD integral membrane" evidence="8">
    <location>
        <begin position="262"/>
        <end position="377"/>
    </location>
</feature>
<dbReference type="EMBL" id="JBEPMU010000001">
    <property type="protein sequence ID" value="MET3651363.1"/>
    <property type="molecule type" value="Genomic_DNA"/>
</dbReference>
<keyword evidence="4 5" id="KW-0472">Membrane</keyword>
<comment type="caution">
    <text evidence="10">The sequence shown here is derived from an EMBL/GenBank/DDBJ whole genome shotgun (WGS) entry which is preliminary data.</text>
</comment>
<feature type="transmembrane region" description="Helical" evidence="5">
    <location>
        <begin position="331"/>
        <end position="350"/>
    </location>
</feature>
<feature type="transmembrane region" description="Helical" evidence="5">
    <location>
        <begin position="356"/>
        <end position="379"/>
    </location>
</feature>
<dbReference type="InterPro" id="IPR056739">
    <property type="entry name" value="NfeD_membrane"/>
</dbReference>
<evidence type="ECO:0000259" key="7">
    <source>
        <dbReference type="Pfam" id="PF01957"/>
    </source>
</evidence>
<dbReference type="CDD" id="cd07020">
    <property type="entry name" value="Clp_protease_NfeD_1"/>
    <property type="match status" value="1"/>
</dbReference>
<keyword evidence="6" id="KW-0732">Signal</keyword>
<comment type="subcellular location">
    <subcellularLocation>
        <location evidence="1">Membrane</location>
        <topology evidence="1">Multi-pass membrane protein</topology>
    </subcellularLocation>
</comment>
<feature type="domain" description="NfeD-like C-terminal" evidence="7">
    <location>
        <begin position="395"/>
        <end position="450"/>
    </location>
</feature>
<organism evidence="10 11">
    <name type="scientific">Dyella japonica</name>
    <dbReference type="NCBI Taxonomy" id="231455"/>
    <lineage>
        <taxon>Bacteria</taxon>
        <taxon>Pseudomonadati</taxon>
        <taxon>Pseudomonadota</taxon>
        <taxon>Gammaproteobacteria</taxon>
        <taxon>Lysobacterales</taxon>
        <taxon>Rhodanobacteraceae</taxon>
        <taxon>Dyella</taxon>
    </lineage>
</organism>
<dbReference type="Gene3D" id="3.90.226.10">
    <property type="entry name" value="2-enoyl-CoA Hydratase, Chain A, domain 1"/>
    <property type="match status" value="1"/>
</dbReference>
<dbReference type="InterPro" id="IPR002810">
    <property type="entry name" value="NfeD-like_C"/>
</dbReference>
<dbReference type="Proteomes" id="UP001549184">
    <property type="component" value="Unassembled WGS sequence"/>
</dbReference>
<dbReference type="RefSeq" id="WP_354012800.1">
    <property type="nucleotide sequence ID" value="NZ_JBEPMU010000001.1"/>
</dbReference>
<dbReference type="GO" id="GO:0008233">
    <property type="term" value="F:peptidase activity"/>
    <property type="evidence" value="ECO:0007669"/>
    <property type="project" value="UniProtKB-KW"/>
</dbReference>
<feature type="signal peptide" evidence="6">
    <location>
        <begin position="1"/>
        <end position="22"/>
    </location>
</feature>
<proteinExistence type="predicted"/>
<name>A0ABV2JUA3_9GAMM</name>
<evidence type="ECO:0000259" key="9">
    <source>
        <dbReference type="Pfam" id="PF25145"/>
    </source>
</evidence>
<dbReference type="PANTHER" id="PTHR33507">
    <property type="entry name" value="INNER MEMBRANE PROTEIN YBBJ"/>
    <property type="match status" value="1"/>
</dbReference>
<evidence type="ECO:0000256" key="5">
    <source>
        <dbReference type="SAM" id="Phobius"/>
    </source>
</evidence>
<feature type="chain" id="PRO_5045650374" evidence="6">
    <location>
        <begin position="23"/>
        <end position="452"/>
    </location>
</feature>
<keyword evidence="11" id="KW-1185">Reference proteome</keyword>
<accession>A0ABV2JUA3</accession>
<evidence type="ECO:0000256" key="3">
    <source>
        <dbReference type="ARBA" id="ARBA00022989"/>
    </source>
</evidence>
<dbReference type="InterPro" id="IPR056738">
    <property type="entry name" value="NfeD1b_N"/>
</dbReference>
<dbReference type="InterPro" id="IPR012340">
    <property type="entry name" value="NA-bd_OB-fold"/>
</dbReference>
<evidence type="ECO:0000313" key="11">
    <source>
        <dbReference type="Proteomes" id="UP001549184"/>
    </source>
</evidence>
<gene>
    <name evidence="10" type="ORF">ABIC75_001065</name>
</gene>
<evidence type="ECO:0000256" key="6">
    <source>
        <dbReference type="SAM" id="SignalP"/>
    </source>
</evidence>
<dbReference type="Pfam" id="PF25145">
    <property type="entry name" value="NfeD1b_N"/>
    <property type="match status" value="1"/>
</dbReference>
<feature type="domain" description="NfeD1b N-terminal" evidence="9">
    <location>
        <begin position="41"/>
        <end position="222"/>
    </location>
</feature>
<keyword evidence="10" id="KW-0378">Hydrolase</keyword>
<keyword evidence="2 5" id="KW-0812">Transmembrane</keyword>
<dbReference type="GO" id="GO:0006508">
    <property type="term" value="P:proteolysis"/>
    <property type="evidence" value="ECO:0007669"/>
    <property type="project" value="UniProtKB-KW"/>
</dbReference>
<evidence type="ECO:0000256" key="1">
    <source>
        <dbReference type="ARBA" id="ARBA00004141"/>
    </source>
</evidence>
<reference evidence="10 11" key="1">
    <citation type="submission" date="2024-06" db="EMBL/GenBank/DDBJ databases">
        <title>Sorghum-associated microbial communities from plants grown in Nebraska, USA.</title>
        <authorList>
            <person name="Schachtman D."/>
        </authorList>
    </citation>
    <scope>NUCLEOTIDE SEQUENCE [LARGE SCALE GENOMIC DNA]</scope>
    <source>
        <strain evidence="10 11">1073</strain>
    </source>
</reference>
<dbReference type="SUPFAM" id="SSF141322">
    <property type="entry name" value="NfeD domain-like"/>
    <property type="match status" value="1"/>
</dbReference>
<dbReference type="Pfam" id="PF24961">
    <property type="entry name" value="NfeD_membrane"/>
    <property type="match status" value="1"/>
</dbReference>
<dbReference type="InterPro" id="IPR029045">
    <property type="entry name" value="ClpP/crotonase-like_dom_sf"/>
</dbReference>
<evidence type="ECO:0000256" key="4">
    <source>
        <dbReference type="ARBA" id="ARBA00023136"/>
    </source>
</evidence>
<evidence type="ECO:0000313" key="10">
    <source>
        <dbReference type="EMBL" id="MET3651363.1"/>
    </source>
</evidence>
<keyword evidence="10" id="KW-0645">Protease</keyword>
<feature type="transmembrane region" description="Helical" evidence="5">
    <location>
        <begin position="283"/>
        <end position="301"/>
    </location>
</feature>
<evidence type="ECO:0000259" key="8">
    <source>
        <dbReference type="Pfam" id="PF24961"/>
    </source>
</evidence>
<protein>
    <submittedName>
        <fullName evidence="10">Membrane-bound serine protease (ClpP class)</fullName>
    </submittedName>
</protein>
<dbReference type="Gene3D" id="2.40.50.140">
    <property type="entry name" value="Nucleic acid-binding proteins"/>
    <property type="match status" value="1"/>
</dbReference>
<feature type="transmembrane region" description="Helical" evidence="5">
    <location>
        <begin position="254"/>
        <end position="276"/>
    </location>
</feature>
<dbReference type="Pfam" id="PF01957">
    <property type="entry name" value="NfeD"/>
    <property type="match status" value="1"/>
</dbReference>